<accession>A0ABR0W3A2</accession>
<proteinExistence type="predicted"/>
<dbReference type="NCBIfam" id="TIGR00756">
    <property type="entry name" value="PPR"/>
    <property type="match status" value="8"/>
</dbReference>
<protein>
    <recommendedName>
        <fullName evidence="5">Pentatricopeptide repeat-containing protein</fullName>
    </recommendedName>
</protein>
<sequence length="500" mass="55759">MEQTCWKTINVFCSVKIVRFQTHCLLHAVQTVDGCPKGVCEIPKTNIRGWVALIGSYARNGYYQEAMGMFKEMRKQGFKHDRIVLPSVLKACGQLSDRKTGEKLHAVVVKNEFESDAFVMCALIDMYSKCGMVEKAKRVFDVMAEIDLVSLNTMVSGYVQNGSVKEALVLVEEIKLLGVKPDIVTWNSLISGFSQANDEVMVRKIFEIMDTEGVKPDVVSWTSVISGLVQNFQSTKAYSAFRQMLQAGLSPTASTISSLLPASANIADLRRGKEIHGYSKIMGLEEDVYVRSSLIDMYAKCGSISEAMTLFEEMSERNAVTWNSMIFGYANHGYCNEAIELFTQMLREEEGKLDHLTFTAALVACAHAGMVDLGESLFHLMQEKYNIVPRLEHYACMVDLLGRAGKIGEAYSLIQRMPIEPDLFVWGALLGACKQHDCVDLAEIAAKQLAKLEPKSSGSSVLLLSLYADSSRWGNAIELKKMMKKRKLRSFPSCSWIEVL</sequence>
<comment type="caution">
    <text evidence="3">The sequence shown here is derived from an EMBL/GenBank/DDBJ whole genome shotgun (WGS) entry which is preliminary data.</text>
</comment>
<dbReference type="PANTHER" id="PTHR47926:SF487">
    <property type="entry name" value="REPEAT (TPR)-LIKE SUPERFAMILY PROTEIN, PUTATIVE-RELATED"/>
    <property type="match status" value="1"/>
</dbReference>
<feature type="repeat" description="PPR" evidence="2">
    <location>
        <begin position="147"/>
        <end position="181"/>
    </location>
</feature>
<feature type="repeat" description="PPR" evidence="2">
    <location>
        <begin position="287"/>
        <end position="317"/>
    </location>
</feature>
<organism evidence="3 4">
    <name type="scientific">Rehmannia glutinosa</name>
    <name type="common">Chinese foxglove</name>
    <dbReference type="NCBI Taxonomy" id="99300"/>
    <lineage>
        <taxon>Eukaryota</taxon>
        <taxon>Viridiplantae</taxon>
        <taxon>Streptophyta</taxon>
        <taxon>Embryophyta</taxon>
        <taxon>Tracheophyta</taxon>
        <taxon>Spermatophyta</taxon>
        <taxon>Magnoliopsida</taxon>
        <taxon>eudicotyledons</taxon>
        <taxon>Gunneridae</taxon>
        <taxon>Pentapetalae</taxon>
        <taxon>asterids</taxon>
        <taxon>lamiids</taxon>
        <taxon>Lamiales</taxon>
        <taxon>Orobanchaceae</taxon>
        <taxon>Rehmannieae</taxon>
        <taxon>Rehmannia</taxon>
    </lineage>
</organism>
<evidence type="ECO:0000313" key="3">
    <source>
        <dbReference type="EMBL" id="KAK6142153.1"/>
    </source>
</evidence>
<keyword evidence="1" id="KW-0677">Repeat</keyword>
<dbReference type="Pfam" id="PF01535">
    <property type="entry name" value="PPR"/>
    <property type="match status" value="6"/>
</dbReference>
<evidence type="ECO:0000256" key="1">
    <source>
        <dbReference type="ARBA" id="ARBA00022737"/>
    </source>
</evidence>
<dbReference type="Pfam" id="PF13041">
    <property type="entry name" value="PPR_2"/>
    <property type="match status" value="2"/>
</dbReference>
<name>A0ABR0W3A2_REHGL</name>
<reference evidence="3 4" key="1">
    <citation type="journal article" date="2021" name="Comput. Struct. Biotechnol. J.">
        <title>De novo genome assembly of the potent medicinal plant Rehmannia glutinosa using nanopore technology.</title>
        <authorList>
            <person name="Ma L."/>
            <person name="Dong C."/>
            <person name="Song C."/>
            <person name="Wang X."/>
            <person name="Zheng X."/>
            <person name="Niu Y."/>
            <person name="Chen S."/>
            <person name="Feng W."/>
        </authorList>
    </citation>
    <scope>NUCLEOTIDE SEQUENCE [LARGE SCALE GENOMIC DNA]</scope>
    <source>
        <strain evidence="3">DH-2019</strain>
    </source>
</reference>
<dbReference type="Pfam" id="PF20431">
    <property type="entry name" value="E_motif"/>
    <property type="match status" value="1"/>
</dbReference>
<dbReference type="InterPro" id="IPR002885">
    <property type="entry name" value="PPR_rpt"/>
</dbReference>
<evidence type="ECO:0000313" key="4">
    <source>
        <dbReference type="Proteomes" id="UP001318860"/>
    </source>
</evidence>
<feature type="repeat" description="PPR" evidence="2">
    <location>
        <begin position="318"/>
        <end position="348"/>
    </location>
</feature>
<dbReference type="PANTHER" id="PTHR47926">
    <property type="entry name" value="PENTATRICOPEPTIDE REPEAT-CONTAINING PROTEIN"/>
    <property type="match status" value="1"/>
</dbReference>
<feature type="repeat" description="PPR" evidence="2">
    <location>
        <begin position="46"/>
        <end position="80"/>
    </location>
</feature>
<evidence type="ECO:0008006" key="5">
    <source>
        <dbReference type="Google" id="ProtNLM"/>
    </source>
</evidence>
<feature type="repeat" description="PPR" evidence="2">
    <location>
        <begin position="217"/>
        <end position="251"/>
    </location>
</feature>
<feature type="repeat" description="PPR" evidence="2">
    <location>
        <begin position="182"/>
        <end position="216"/>
    </location>
</feature>
<dbReference type="InterPro" id="IPR011990">
    <property type="entry name" value="TPR-like_helical_dom_sf"/>
</dbReference>
<gene>
    <name evidence="3" type="ORF">DH2020_005208</name>
</gene>
<dbReference type="Gene3D" id="1.25.40.10">
    <property type="entry name" value="Tetratricopeptide repeat domain"/>
    <property type="match status" value="3"/>
</dbReference>
<dbReference type="InterPro" id="IPR046848">
    <property type="entry name" value="E_motif"/>
</dbReference>
<dbReference type="Proteomes" id="UP001318860">
    <property type="component" value="Unassembled WGS sequence"/>
</dbReference>
<dbReference type="EMBL" id="JABTTQ020000016">
    <property type="protein sequence ID" value="KAK6142153.1"/>
    <property type="molecule type" value="Genomic_DNA"/>
</dbReference>
<evidence type="ECO:0000256" key="2">
    <source>
        <dbReference type="PROSITE-ProRule" id="PRU00708"/>
    </source>
</evidence>
<dbReference type="InterPro" id="IPR046960">
    <property type="entry name" value="PPR_At4g14850-like_plant"/>
</dbReference>
<feature type="repeat" description="PPR" evidence="2">
    <location>
        <begin position="116"/>
        <end position="146"/>
    </location>
</feature>
<dbReference type="PROSITE" id="PS51375">
    <property type="entry name" value="PPR"/>
    <property type="match status" value="7"/>
</dbReference>
<keyword evidence="4" id="KW-1185">Reference proteome</keyword>